<dbReference type="PANTHER" id="PTHR33406:SF13">
    <property type="entry name" value="MEMBRANE PROTEIN YDFJ"/>
    <property type="match status" value="1"/>
</dbReference>
<evidence type="ECO:0000256" key="1">
    <source>
        <dbReference type="ARBA" id="ARBA00004651"/>
    </source>
</evidence>
<dbReference type="PANTHER" id="PTHR33406">
    <property type="entry name" value="MEMBRANE PROTEIN MJ1562-RELATED"/>
    <property type="match status" value="1"/>
</dbReference>
<accession>A0A6G9ZD69</accession>
<feature type="transmembrane region" description="Helical" evidence="6">
    <location>
        <begin position="28"/>
        <end position="49"/>
    </location>
</feature>
<keyword evidence="2" id="KW-1003">Cell membrane</keyword>
<sequence length="733" mass="76714">MMQFDIRAGLGDCDVVRRWADLVVGRRYVITAAGVLAALLAGILGIGVFDRLDLSGYTVPGSQSSVADDIVNGQLGRRTPDVVVHYSVSDGRTISDMSAEIRQRLDAIDPNVLARPVQSYWSADPVQRAAYVSGRTETLAVLTLRGDDSARLHSFRKLRDELTVPGIDTSFSGYSAVTDAYNTESEHDLVRIESIAVPVTLVLLAVVFGSLAAAAVPIVIGCLTIFASLGALRLIAEFTAVSSFAVNTASIIGLGMAIDYGLFIVSRFREELAAGAAVEAAVRTTIVTACRTVMFSGLILVCAFLGMMVFPLSAMRSLGFGAMSAVGIAAVLSCSVVPAALAIMGDRIDALPVGRRGIRRGEDRSKRFWFAFAGMITRKPLILATGIMAILILCAAPVLGVHFSNIDSSGLPERNPTRLAQETITQKFPNATNGVDLIVRDADGNPPGAGVLASIADKARGTEGVRMAVVTAKGSDFAIVHAILADPDFTTAALNTVTRLRAIEPPEHITLLAGGENAVNADSYHAIIGSFPAMAMVMTAAILVLMWVAFRSVLLPVKAVVMSGLSLAASLGVVTWIFQDGHGTRLLGAAAGPLPVAGVVIVVATVFGLSTDYEVFLISRMVEARVRGLPTRAAVVAGVAGTGRVVTAAAAMLMIVTGAAALSGLMLVKLVGIGMAVAILIDATLVRMILVPALVTLMGEANWWSPIGNRARAGQRESVCEKSEIPEGAADGH</sequence>
<dbReference type="Pfam" id="PF03176">
    <property type="entry name" value="MMPL"/>
    <property type="match status" value="2"/>
</dbReference>
<evidence type="ECO:0000259" key="7">
    <source>
        <dbReference type="Pfam" id="PF03176"/>
    </source>
</evidence>
<evidence type="ECO:0000256" key="6">
    <source>
        <dbReference type="SAM" id="Phobius"/>
    </source>
</evidence>
<feature type="transmembrane region" description="Helical" evidence="6">
    <location>
        <begin position="293"/>
        <end position="314"/>
    </location>
</feature>
<dbReference type="InterPro" id="IPR050545">
    <property type="entry name" value="Mycobact_MmpL"/>
</dbReference>
<feature type="domain" description="Membrane transport protein MMPL" evidence="7">
    <location>
        <begin position="90"/>
        <end position="381"/>
    </location>
</feature>
<feature type="transmembrane region" description="Helical" evidence="6">
    <location>
        <begin position="661"/>
        <end position="681"/>
    </location>
</feature>
<feature type="transmembrane region" description="Helical" evidence="6">
    <location>
        <begin position="320"/>
        <end position="343"/>
    </location>
</feature>
<evidence type="ECO:0000256" key="5">
    <source>
        <dbReference type="ARBA" id="ARBA00023136"/>
    </source>
</evidence>
<dbReference type="Gene3D" id="1.20.1640.10">
    <property type="entry name" value="Multidrug efflux transporter AcrB transmembrane domain"/>
    <property type="match status" value="2"/>
</dbReference>
<protein>
    <submittedName>
        <fullName evidence="8">MMPL family transporter</fullName>
    </submittedName>
</protein>
<evidence type="ECO:0000256" key="3">
    <source>
        <dbReference type="ARBA" id="ARBA00022692"/>
    </source>
</evidence>
<keyword evidence="4 6" id="KW-1133">Transmembrane helix</keyword>
<gene>
    <name evidence="8" type="ORF">F6W96_38735</name>
</gene>
<reference evidence="8 9" key="1">
    <citation type="journal article" date="2019" name="ACS Chem. Biol.">
        <title>Identification and Mobilization of a Cryptic Antibiotic Biosynthesis Gene Locus from a Human-Pathogenic Nocardia Isolate.</title>
        <authorList>
            <person name="Herisse M."/>
            <person name="Ishida K."/>
            <person name="Porter J.L."/>
            <person name="Howden B."/>
            <person name="Hertweck C."/>
            <person name="Stinear T.P."/>
            <person name="Pidot S.J."/>
        </authorList>
    </citation>
    <scope>NUCLEOTIDE SEQUENCE [LARGE SCALE GENOMIC DNA]</scope>
    <source>
        <strain evidence="8 9">AUSMDU00012715</strain>
    </source>
</reference>
<evidence type="ECO:0000256" key="2">
    <source>
        <dbReference type="ARBA" id="ARBA00022475"/>
    </source>
</evidence>
<keyword evidence="5 6" id="KW-0472">Membrane</keyword>
<dbReference type="GO" id="GO:0005886">
    <property type="term" value="C:plasma membrane"/>
    <property type="evidence" value="ECO:0007669"/>
    <property type="project" value="UniProtKB-SubCell"/>
</dbReference>
<feature type="transmembrane region" description="Helical" evidence="6">
    <location>
        <begin position="201"/>
        <end position="232"/>
    </location>
</feature>
<name>A0A6G9ZD69_9NOCA</name>
<dbReference type="Proteomes" id="UP000500953">
    <property type="component" value="Chromosome"/>
</dbReference>
<feature type="domain" description="Membrane transport protein MMPL" evidence="7">
    <location>
        <begin position="497"/>
        <end position="709"/>
    </location>
</feature>
<feature type="transmembrane region" description="Helical" evidence="6">
    <location>
        <begin position="634"/>
        <end position="655"/>
    </location>
</feature>
<evidence type="ECO:0000313" key="8">
    <source>
        <dbReference type="EMBL" id="QIS23394.1"/>
    </source>
</evidence>
<proteinExistence type="predicted"/>
<feature type="transmembrane region" description="Helical" evidence="6">
    <location>
        <begin position="524"/>
        <end position="548"/>
    </location>
</feature>
<keyword evidence="3 6" id="KW-0812">Transmembrane</keyword>
<dbReference type="SUPFAM" id="SSF82866">
    <property type="entry name" value="Multidrug efflux transporter AcrB transmembrane domain"/>
    <property type="match status" value="2"/>
</dbReference>
<feature type="transmembrane region" description="Helical" evidence="6">
    <location>
        <begin position="244"/>
        <end position="265"/>
    </location>
</feature>
<evidence type="ECO:0000313" key="9">
    <source>
        <dbReference type="Proteomes" id="UP000500953"/>
    </source>
</evidence>
<feature type="transmembrane region" description="Helical" evidence="6">
    <location>
        <begin position="590"/>
        <end position="613"/>
    </location>
</feature>
<comment type="subcellular location">
    <subcellularLocation>
        <location evidence="1">Cell membrane</location>
        <topology evidence="1">Multi-pass membrane protein</topology>
    </subcellularLocation>
</comment>
<dbReference type="InterPro" id="IPR004869">
    <property type="entry name" value="MMPL_dom"/>
</dbReference>
<organism evidence="8 9">
    <name type="scientific">Nocardia terpenica</name>
    <dbReference type="NCBI Taxonomy" id="455432"/>
    <lineage>
        <taxon>Bacteria</taxon>
        <taxon>Bacillati</taxon>
        <taxon>Actinomycetota</taxon>
        <taxon>Actinomycetes</taxon>
        <taxon>Mycobacteriales</taxon>
        <taxon>Nocardiaceae</taxon>
        <taxon>Nocardia</taxon>
    </lineage>
</organism>
<dbReference type="RefSeq" id="WP_167490734.1">
    <property type="nucleotide sequence ID" value="NZ_CP046173.1"/>
</dbReference>
<dbReference type="EMBL" id="CP046173">
    <property type="protein sequence ID" value="QIS23394.1"/>
    <property type="molecule type" value="Genomic_DNA"/>
</dbReference>
<feature type="transmembrane region" description="Helical" evidence="6">
    <location>
        <begin position="381"/>
        <end position="403"/>
    </location>
</feature>
<feature type="transmembrane region" description="Helical" evidence="6">
    <location>
        <begin position="560"/>
        <end position="578"/>
    </location>
</feature>
<dbReference type="AlphaFoldDB" id="A0A6G9ZD69"/>
<evidence type="ECO:0000256" key="4">
    <source>
        <dbReference type="ARBA" id="ARBA00022989"/>
    </source>
</evidence>